<keyword evidence="2" id="KW-0472">Membrane</keyword>
<dbReference type="SUPFAM" id="SSF63825">
    <property type="entry name" value="YWTD domain"/>
    <property type="match status" value="1"/>
</dbReference>
<feature type="compositionally biased region" description="Polar residues" evidence="1">
    <location>
        <begin position="364"/>
        <end position="376"/>
    </location>
</feature>
<feature type="transmembrane region" description="Helical" evidence="2">
    <location>
        <begin position="327"/>
        <end position="348"/>
    </location>
</feature>
<protein>
    <recommendedName>
        <fullName evidence="5">PPM-type phosphatase domain-containing protein</fullName>
    </recommendedName>
</protein>
<sequence>MKKRLIAKLQKLEPALNPGSNVFSKCISIEPETKDKRLKKGLVYGVFSFSSPYTIDSAVVEKIVNDVIEDSYYQSDNISPTQSMEKALLELREKLVKSVSAKQQLNKGSVKFDIATAVLWGNVLYVVVMGDADTFLMREGKIRPINTMSEGNFSAASGVIKNDEVIVLATKQFSDFIDPIKLLTQTIATGELNSGQACLVAKVIEDTSFTESEVVDFGIEENTPLKHSLNTSRRIKDFLSKLAGIFPQKKAVENTPGGPETKKSTSEEVPSIVKRTLSIKPLFSSISNYVENLKPEKTTQQDLPYRPTIKILSKPVTKKRKRIPSIYLYYAIPVIGTLIIIVIISSVIRHKKNPVPETIQDAVETSPTIQEESNSLGEEDMLEDTSKDAEDKTQRVGTEAFYDMLIIDPDAKTNSLVATLNGVAVADSEKGTLYYSGDAQADFKKAEKSYQGIRSMAYYDSKLSFADNSGYITLNPTTFAGLETLSKEGLGLVSPYLSFVYGVQGDKIIKYSKTGTTLTETLWAQNADFYNAKDMEVAYSIYLITQNNAVVSYTSGEKDEFVINGLSTPLTNPTQLTTSLDFSNIYITDYDNRRIVVIDKKGNYIKQYKAVKPSIWKDIRSIGVNQDEATLWVLDGTRIYNVDLKASTQ</sequence>
<dbReference type="Proteomes" id="UP000176614">
    <property type="component" value="Unassembled WGS sequence"/>
</dbReference>
<accession>A0A1F4W1E2</accession>
<dbReference type="Gene3D" id="2.120.10.30">
    <property type="entry name" value="TolB, C-terminal domain"/>
    <property type="match status" value="1"/>
</dbReference>
<feature type="region of interest" description="Disordered" evidence="1">
    <location>
        <begin position="364"/>
        <end position="393"/>
    </location>
</feature>
<keyword evidence="2" id="KW-1133">Transmembrane helix</keyword>
<dbReference type="InterPro" id="IPR011042">
    <property type="entry name" value="6-blade_b-propeller_TolB-like"/>
</dbReference>
<comment type="caution">
    <text evidence="3">The sequence shown here is derived from an EMBL/GenBank/DDBJ whole genome shotgun (WGS) entry which is preliminary data.</text>
</comment>
<evidence type="ECO:0000313" key="3">
    <source>
        <dbReference type="EMBL" id="OGC63098.1"/>
    </source>
</evidence>
<gene>
    <name evidence="3" type="ORF">A2264_00145</name>
</gene>
<feature type="compositionally biased region" description="Basic and acidic residues" evidence="1">
    <location>
        <begin position="384"/>
        <end position="393"/>
    </location>
</feature>
<organism evidence="3 4">
    <name type="scientific">candidate division WWE3 bacterium RIFOXYA2_FULL_46_9</name>
    <dbReference type="NCBI Taxonomy" id="1802636"/>
    <lineage>
        <taxon>Bacteria</taxon>
        <taxon>Katanobacteria</taxon>
    </lineage>
</organism>
<evidence type="ECO:0000313" key="4">
    <source>
        <dbReference type="Proteomes" id="UP000176614"/>
    </source>
</evidence>
<keyword evidence="2" id="KW-0812">Transmembrane</keyword>
<dbReference type="AlphaFoldDB" id="A0A1F4W1E2"/>
<reference evidence="3 4" key="1">
    <citation type="journal article" date="2016" name="Nat. Commun.">
        <title>Thousands of microbial genomes shed light on interconnected biogeochemical processes in an aquifer system.</title>
        <authorList>
            <person name="Anantharaman K."/>
            <person name="Brown C.T."/>
            <person name="Hug L.A."/>
            <person name="Sharon I."/>
            <person name="Castelle C.J."/>
            <person name="Probst A.J."/>
            <person name="Thomas B.C."/>
            <person name="Singh A."/>
            <person name="Wilkins M.J."/>
            <person name="Karaoz U."/>
            <person name="Brodie E.L."/>
            <person name="Williams K.H."/>
            <person name="Hubbard S.S."/>
            <person name="Banfield J.F."/>
        </authorList>
    </citation>
    <scope>NUCLEOTIDE SEQUENCE [LARGE SCALE GENOMIC DNA]</scope>
</reference>
<evidence type="ECO:0008006" key="5">
    <source>
        <dbReference type="Google" id="ProtNLM"/>
    </source>
</evidence>
<evidence type="ECO:0000256" key="1">
    <source>
        <dbReference type="SAM" id="MobiDB-lite"/>
    </source>
</evidence>
<evidence type="ECO:0000256" key="2">
    <source>
        <dbReference type="SAM" id="Phobius"/>
    </source>
</evidence>
<proteinExistence type="predicted"/>
<name>A0A1F4W1E2_UNCKA</name>
<dbReference type="EMBL" id="MEVT01000008">
    <property type="protein sequence ID" value="OGC63098.1"/>
    <property type="molecule type" value="Genomic_DNA"/>
</dbReference>